<evidence type="ECO:0000256" key="1">
    <source>
        <dbReference type="SAM" id="MobiDB-lite"/>
    </source>
</evidence>
<accession>A0ABN2XPS1</accession>
<dbReference type="RefSeq" id="WP_344556723.1">
    <property type="nucleotide sequence ID" value="NZ_BAAANS010000052.1"/>
</dbReference>
<gene>
    <name evidence="2" type="ORF">GCM10009759_60590</name>
</gene>
<evidence type="ECO:0000313" key="3">
    <source>
        <dbReference type="Proteomes" id="UP001500897"/>
    </source>
</evidence>
<name>A0ABN2XPS1_9ACTN</name>
<reference evidence="2 3" key="1">
    <citation type="journal article" date="2019" name="Int. J. Syst. Evol. Microbiol.">
        <title>The Global Catalogue of Microorganisms (GCM) 10K type strain sequencing project: providing services to taxonomists for standard genome sequencing and annotation.</title>
        <authorList>
            <consortium name="The Broad Institute Genomics Platform"/>
            <consortium name="The Broad Institute Genome Sequencing Center for Infectious Disease"/>
            <person name="Wu L."/>
            <person name="Ma J."/>
        </authorList>
    </citation>
    <scope>NUCLEOTIDE SEQUENCE [LARGE SCALE GENOMIC DNA]</scope>
    <source>
        <strain evidence="2 3">JCM 14559</strain>
    </source>
</reference>
<evidence type="ECO:0000313" key="2">
    <source>
        <dbReference type="EMBL" id="GAA2115568.1"/>
    </source>
</evidence>
<proteinExistence type="predicted"/>
<keyword evidence="3" id="KW-1185">Reference proteome</keyword>
<sequence length="237" mass="25196">MLVQLLRALREDWEAVWALLDADARRQLAALLADPGDDPVRAARSVQRLLKRALPAGHPLRGASGESDSARYAEGGEDTPEALRAALAGLGGPVVIMTSEQGSVAGAVLAPPDAPAVARATDPGPPLDSDERLLRASWTEAQCRSAGADPSGPDLIRLTVRQGRVVIPSFQFDRYTGDPLPAVLAVNRLLDADEDPWGVADWWLGRNAWLAGVPAELLGTVRESDLLPAARAELADW</sequence>
<organism evidence="2 3">
    <name type="scientific">Kitasatospora saccharophila</name>
    <dbReference type="NCBI Taxonomy" id="407973"/>
    <lineage>
        <taxon>Bacteria</taxon>
        <taxon>Bacillati</taxon>
        <taxon>Actinomycetota</taxon>
        <taxon>Actinomycetes</taxon>
        <taxon>Kitasatosporales</taxon>
        <taxon>Streptomycetaceae</taxon>
        <taxon>Kitasatospora</taxon>
    </lineage>
</organism>
<protein>
    <submittedName>
        <fullName evidence="2">Uncharacterized protein</fullName>
    </submittedName>
</protein>
<feature type="region of interest" description="Disordered" evidence="1">
    <location>
        <begin position="57"/>
        <end position="77"/>
    </location>
</feature>
<dbReference type="EMBL" id="BAAANS010000052">
    <property type="protein sequence ID" value="GAA2115568.1"/>
    <property type="molecule type" value="Genomic_DNA"/>
</dbReference>
<comment type="caution">
    <text evidence="2">The sequence shown here is derived from an EMBL/GenBank/DDBJ whole genome shotgun (WGS) entry which is preliminary data.</text>
</comment>
<dbReference type="Proteomes" id="UP001500897">
    <property type="component" value="Unassembled WGS sequence"/>
</dbReference>